<reference evidence="3 4" key="1">
    <citation type="submission" date="2018-08" db="EMBL/GenBank/DDBJ databases">
        <title>Murine metabolic-syndrome-specific gut microbial biobank.</title>
        <authorList>
            <person name="Liu C."/>
        </authorList>
    </citation>
    <scope>NUCLEOTIDE SEQUENCE [LARGE SCALE GENOMIC DNA]</scope>
    <source>
        <strain evidence="3 4">583</strain>
    </source>
</reference>
<gene>
    <name evidence="3" type="ORF">D3Z33_10990</name>
</gene>
<dbReference type="PANTHER" id="PTHR47505">
    <property type="entry name" value="DNA UTILIZATION PROTEIN YHGH"/>
    <property type="match status" value="1"/>
</dbReference>
<dbReference type="EMBL" id="QXXA01000011">
    <property type="protein sequence ID" value="NBI07374.1"/>
    <property type="molecule type" value="Genomic_DNA"/>
</dbReference>
<dbReference type="Proteomes" id="UP000467132">
    <property type="component" value="Unassembled WGS sequence"/>
</dbReference>
<evidence type="ECO:0000313" key="4">
    <source>
        <dbReference type="Proteomes" id="UP000467132"/>
    </source>
</evidence>
<evidence type="ECO:0000313" key="3">
    <source>
        <dbReference type="EMBL" id="NBI07374.1"/>
    </source>
</evidence>
<dbReference type="Pfam" id="PF00156">
    <property type="entry name" value="Pribosyltran"/>
    <property type="match status" value="1"/>
</dbReference>
<evidence type="ECO:0000256" key="1">
    <source>
        <dbReference type="ARBA" id="ARBA00008007"/>
    </source>
</evidence>
<feature type="domain" description="Phosphoribosyltransferase" evidence="2">
    <location>
        <begin position="118"/>
        <end position="209"/>
    </location>
</feature>
<dbReference type="RefSeq" id="WP_160197837.1">
    <property type="nucleotide sequence ID" value="NZ_QXXA01000011.1"/>
</dbReference>
<protein>
    <submittedName>
        <fullName evidence="3">ComF family protein</fullName>
    </submittedName>
</protein>
<dbReference type="InterPro" id="IPR000836">
    <property type="entry name" value="PRTase_dom"/>
</dbReference>
<comment type="caution">
    <text evidence="3">The sequence shown here is derived from an EMBL/GenBank/DDBJ whole genome shotgun (WGS) entry which is preliminary data.</text>
</comment>
<dbReference type="InterPro" id="IPR051910">
    <property type="entry name" value="ComF/GntX_DNA_util-trans"/>
</dbReference>
<dbReference type="CDD" id="cd06223">
    <property type="entry name" value="PRTases_typeI"/>
    <property type="match status" value="1"/>
</dbReference>
<dbReference type="AlphaFoldDB" id="A0A845QZJ6"/>
<comment type="similarity">
    <text evidence="1">Belongs to the ComF/GntX family.</text>
</comment>
<dbReference type="OrthoDB" id="9779910at2"/>
<dbReference type="Gene3D" id="3.40.50.2020">
    <property type="match status" value="1"/>
</dbReference>
<accession>A0A845QZJ6</accession>
<name>A0A845QZJ6_9CLOT</name>
<organism evidence="3 4">
    <name type="scientific">Senegalia massiliensis</name>
    <dbReference type="NCBI Taxonomy" id="1720316"/>
    <lineage>
        <taxon>Bacteria</taxon>
        <taxon>Bacillati</taxon>
        <taxon>Bacillota</taxon>
        <taxon>Clostridia</taxon>
        <taxon>Eubacteriales</taxon>
        <taxon>Clostridiaceae</taxon>
        <taxon>Senegalia</taxon>
    </lineage>
</organism>
<keyword evidence="4" id="KW-1185">Reference proteome</keyword>
<proteinExistence type="inferred from homology"/>
<dbReference type="SUPFAM" id="SSF53271">
    <property type="entry name" value="PRTase-like"/>
    <property type="match status" value="1"/>
</dbReference>
<evidence type="ECO:0000259" key="2">
    <source>
        <dbReference type="Pfam" id="PF00156"/>
    </source>
</evidence>
<dbReference type="PANTHER" id="PTHR47505:SF1">
    <property type="entry name" value="DNA UTILIZATION PROTEIN YHGH"/>
    <property type="match status" value="1"/>
</dbReference>
<dbReference type="InterPro" id="IPR029057">
    <property type="entry name" value="PRTase-like"/>
</dbReference>
<sequence>MKILDRISELIYPEKNICFICDEYEDAIKNHLCIECRDKLEFLEQTISEDIVCPLRYTDGIREIIFKYKYGKNPYLYKMLGPLLLEEFIKRNINDIDLIVPIPMTRRKKSKRGFNQSELLAKYLSEKLNIELDTRNLVKFKKTKSQSGLSKSFRRVNIRRAFKIIDKEIFADKNVLIVDDIITTGATYTEAKRNIMDANAKKTYLITIASGRDI</sequence>